<evidence type="ECO:0000313" key="2">
    <source>
        <dbReference type="EMBL" id="MDQ7910331.1"/>
    </source>
</evidence>
<accession>A0ABU0ZTH4</accession>
<name>A0ABU0ZTH4_9ACTN</name>
<organism evidence="2 3">
    <name type="scientific">Phytohabitans maris</name>
    <dbReference type="NCBI Taxonomy" id="3071409"/>
    <lineage>
        <taxon>Bacteria</taxon>
        <taxon>Bacillati</taxon>
        <taxon>Actinomycetota</taxon>
        <taxon>Actinomycetes</taxon>
        <taxon>Micromonosporales</taxon>
        <taxon>Micromonosporaceae</taxon>
    </lineage>
</organism>
<proteinExistence type="predicted"/>
<gene>
    <name evidence="2" type="ORF">RB614_38140</name>
</gene>
<evidence type="ECO:0000313" key="3">
    <source>
        <dbReference type="Proteomes" id="UP001230908"/>
    </source>
</evidence>
<dbReference type="Proteomes" id="UP001230908">
    <property type="component" value="Unassembled WGS sequence"/>
</dbReference>
<dbReference type="EMBL" id="JAVHUY010000054">
    <property type="protein sequence ID" value="MDQ7910331.1"/>
    <property type="molecule type" value="Genomic_DNA"/>
</dbReference>
<dbReference type="RefSeq" id="WP_308717576.1">
    <property type="nucleotide sequence ID" value="NZ_JAVHUY010000054.1"/>
</dbReference>
<protein>
    <recommendedName>
        <fullName evidence="4">DUF5709 domain-containing protein</fullName>
    </recommendedName>
</protein>
<comment type="caution">
    <text evidence="2">The sequence shown here is derived from an EMBL/GenBank/DDBJ whole genome shotgun (WGS) entry which is preliminary data.</text>
</comment>
<sequence length="69" mass="7641">MAQPDEDFAPDDHLAPDERDPEAPAEDAVEQATVADPADTEPEVHRGLEVDEWDALEQARVVGPDDDYR</sequence>
<evidence type="ECO:0008006" key="4">
    <source>
        <dbReference type="Google" id="ProtNLM"/>
    </source>
</evidence>
<feature type="region of interest" description="Disordered" evidence="1">
    <location>
        <begin position="1"/>
        <end position="69"/>
    </location>
</feature>
<keyword evidence="3" id="KW-1185">Reference proteome</keyword>
<evidence type="ECO:0000256" key="1">
    <source>
        <dbReference type="SAM" id="MobiDB-lite"/>
    </source>
</evidence>
<reference evidence="2 3" key="1">
    <citation type="submission" date="2023-08" db="EMBL/GenBank/DDBJ databases">
        <title>Phytohabitans sansha sp. nov., isolated from marine sediment.</title>
        <authorList>
            <person name="Zhao Y."/>
            <person name="Yi K."/>
        </authorList>
    </citation>
    <scope>NUCLEOTIDE SEQUENCE [LARGE SCALE GENOMIC DNA]</scope>
    <source>
        <strain evidence="2 3">ZYX-F-186</strain>
    </source>
</reference>
<feature type="compositionally biased region" description="Basic and acidic residues" evidence="1">
    <location>
        <begin position="10"/>
        <end position="22"/>
    </location>
</feature>